<dbReference type="InterPro" id="IPR035897">
    <property type="entry name" value="Toll_tir_struct_dom_sf"/>
</dbReference>
<dbReference type="Gene3D" id="3.40.50.10140">
    <property type="entry name" value="Toll/interleukin-1 receptor homology (TIR) domain"/>
    <property type="match status" value="1"/>
</dbReference>
<dbReference type="PANTHER" id="PTHR32009">
    <property type="entry name" value="TMV RESISTANCE PROTEIN N-LIKE"/>
    <property type="match status" value="1"/>
</dbReference>
<evidence type="ECO:0000259" key="2">
    <source>
        <dbReference type="SMART" id="SM00255"/>
    </source>
</evidence>
<dbReference type="PANTHER" id="PTHR32009:SF155">
    <property type="entry name" value="DISEASE RESISTANCE PROTEIN (TIR-NBS-LRR CLASS)"/>
    <property type="match status" value="1"/>
</dbReference>
<dbReference type="InterPro" id="IPR000157">
    <property type="entry name" value="TIR_dom"/>
</dbReference>
<sequence length="184" mass="21052">MEKSDDFLESTPATAFRLKWDVFLSFRGEDTRDDFTDHLYNALFSNEIRVFRDNDGMDRGDEIGPSLIEAIEDSAAAVAVISPNYASSWWCLEELARLYESGKLVLPVFFDVDPSDVRRQRGPFKEGIDSLEVKCGVEKVKRWRNAMARVGGISGWVYENIRLIYSISVSLSNIYMKTLNYHDS</sequence>
<name>A0AAD2DW20_9LAMI</name>
<reference evidence="3" key="1">
    <citation type="submission" date="2023-05" db="EMBL/GenBank/DDBJ databases">
        <authorList>
            <person name="Huff M."/>
        </authorList>
    </citation>
    <scope>NUCLEOTIDE SEQUENCE</scope>
</reference>
<keyword evidence="4" id="KW-1185">Reference proteome</keyword>
<evidence type="ECO:0000313" key="3">
    <source>
        <dbReference type="EMBL" id="CAI9768039.1"/>
    </source>
</evidence>
<dbReference type="SMART" id="SM00255">
    <property type="entry name" value="TIR"/>
    <property type="match status" value="1"/>
</dbReference>
<organism evidence="3 4">
    <name type="scientific">Fraxinus pennsylvanica</name>
    <dbReference type="NCBI Taxonomy" id="56036"/>
    <lineage>
        <taxon>Eukaryota</taxon>
        <taxon>Viridiplantae</taxon>
        <taxon>Streptophyta</taxon>
        <taxon>Embryophyta</taxon>
        <taxon>Tracheophyta</taxon>
        <taxon>Spermatophyta</taxon>
        <taxon>Magnoliopsida</taxon>
        <taxon>eudicotyledons</taxon>
        <taxon>Gunneridae</taxon>
        <taxon>Pentapetalae</taxon>
        <taxon>asterids</taxon>
        <taxon>lamiids</taxon>
        <taxon>Lamiales</taxon>
        <taxon>Oleaceae</taxon>
        <taxon>Oleeae</taxon>
        <taxon>Fraxinus</taxon>
    </lineage>
</organism>
<gene>
    <name evidence="3" type="ORF">FPE_LOCUS15469</name>
</gene>
<dbReference type="Proteomes" id="UP000834106">
    <property type="component" value="Chromosome 9"/>
</dbReference>
<dbReference type="SUPFAM" id="SSF52200">
    <property type="entry name" value="Toll/Interleukin receptor TIR domain"/>
    <property type="match status" value="1"/>
</dbReference>
<keyword evidence="1" id="KW-0520">NAD</keyword>
<dbReference type="AlphaFoldDB" id="A0AAD2DW20"/>
<dbReference type="EMBL" id="OU503044">
    <property type="protein sequence ID" value="CAI9768039.1"/>
    <property type="molecule type" value="Genomic_DNA"/>
</dbReference>
<accession>A0AAD2DW20</accession>
<feature type="domain" description="TIR" evidence="2">
    <location>
        <begin position="19"/>
        <end position="153"/>
    </location>
</feature>
<dbReference type="Pfam" id="PF01582">
    <property type="entry name" value="TIR"/>
    <property type="match status" value="1"/>
</dbReference>
<evidence type="ECO:0000256" key="1">
    <source>
        <dbReference type="ARBA" id="ARBA00023027"/>
    </source>
</evidence>
<evidence type="ECO:0000313" key="4">
    <source>
        <dbReference type="Proteomes" id="UP000834106"/>
    </source>
</evidence>
<protein>
    <recommendedName>
        <fullName evidence="2">TIR domain-containing protein</fullName>
    </recommendedName>
</protein>
<proteinExistence type="predicted"/>
<dbReference type="GO" id="GO:0007165">
    <property type="term" value="P:signal transduction"/>
    <property type="evidence" value="ECO:0007669"/>
    <property type="project" value="InterPro"/>
</dbReference>